<organism evidence="2 3">
    <name type="scientific">Agromyces neolithicus</name>
    <dbReference type="NCBI Taxonomy" id="269420"/>
    <lineage>
        <taxon>Bacteria</taxon>
        <taxon>Bacillati</taxon>
        <taxon>Actinomycetota</taxon>
        <taxon>Actinomycetes</taxon>
        <taxon>Micrococcales</taxon>
        <taxon>Microbacteriaceae</taxon>
        <taxon>Agromyces</taxon>
    </lineage>
</organism>
<dbReference type="InterPro" id="IPR041698">
    <property type="entry name" value="Methyltransf_25"/>
</dbReference>
<accession>A0ABN2M793</accession>
<reference evidence="2 3" key="1">
    <citation type="journal article" date="2019" name="Int. J. Syst. Evol. Microbiol.">
        <title>The Global Catalogue of Microorganisms (GCM) 10K type strain sequencing project: providing services to taxonomists for standard genome sequencing and annotation.</title>
        <authorList>
            <consortium name="The Broad Institute Genomics Platform"/>
            <consortium name="The Broad Institute Genome Sequencing Center for Infectious Disease"/>
            <person name="Wu L."/>
            <person name="Ma J."/>
        </authorList>
    </citation>
    <scope>NUCLEOTIDE SEQUENCE [LARGE SCALE GENOMIC DNA]</scope>
    <source>
        <strain evidence="2 3">JCM 14322</strain>
    </source>
</reference>
<dbReference type="Proteomes" id="UP001500002">
    <property type="component" value="Unassembled WGS sequence"/>
</dbReference>
<proteinExistence type="predicted"/>
<keyword evidence="3" id="KW-1185">Reference proteome</keyword>
<feature type="domain" description="Methyltransferase" evidence="1">
    <location>
        <begin position="45"/>
        <end position="129"/>
    </location>
</feature>
<comment type="caution">
    <text evidence="2">The sequence shown here is derived from an EMBL/GenBank/DDBJ whole genome shotgun (WGS) entry which is preliminary data.</text>
</comment>
<sequence>MGDDREMLHARDALLASGAFAPIAAAVTDAVVTHPAIGSETSLRVADFGCGTGYYAAALSRATPDSAFLLADRSPDAVRMSLRALPRATGVVIDLWRPLPLRDAVVDVALNVFAPRNASEFARVLSPHGLLLVVVPTDAHLQELRRSGALLDVPTGKSDRVAEQLHEAGLVLQTSTAVEYRFRAGSAIRALLAGMGPSAHHGDSLTPSGSAANEASELTVSVDVLTFALA</sequence>
<evidence type="ECO:0000313" key="2">
    <source>
        <dbReference type="EMBL" id="GAA1812933.1"/>
    </source>
</evidence>
<gene>
    <name evidence="2" type="ORF">GCM10009749_22760</name>
</gene>
<protein>
    <submittedName>
        <fullName evidence="2">Methyltransferase domain-containing protein</fullName>
    </submittedName>
</protein>
<keyword evidence="2" id="KW-0489">Methyltransferase</keyword>
<dbReference type="InterPro" id="IPR016718">
    <property type="entry name" value="rRNA_m1G-MeTrfase_A_prd"/>
</dbReference>
<evidence type="ECO:0000313" key="3">
    <source>
        <dbReference type="Proteomes" id="UP001500002"/>
    </source>
</evidence>
<name>A0ABN2M793_9MICO</name>
<dbReference type="CDD" id="cd02440">
    <property type="entry name" value="AdoMet_MTases"/>
    <property type="match status" value="1"/>
</dbReference>
<dbReference type="GO" id="GO:0008168">
    <property type="term" value="F:methyltransferase activity"/>
    <property type="evidence" value="ECO:0007669"/>
    <property type="project" value="UniProtKB-KW"/>
</dbReference>
<keyword evidence="2" id="KW-0808">Transferase</keyword>
<dbReference type="Gene3D" id="3.40.50.150">
    <property type="entry name" value="Vaccinia Virus protein VP39"/>
    <property type="match status" value="1"/>
</dbReference>
<dbReference type="SUPFAM" id="SSF53335">
    <property type="entry name" value="S-adenosyl-L-methionine-dependent methyltransferases"/>
    <property type="match status" value="1"/>
</dbReference>
<dbReference type="PIRSF" id="PIRSF018249">
    <property type="entry name" value="MyrA_prd"/>
    <property type="match status" value="1"/>
</dbReference>
<dbReference type="GO" id="GO:0032259">
    <property type="term" value="P:methylation"/>
    <property type="evidence" value="ECO:0007669"/>
    <property type="project" value="UniProtKB-KW"/>
</dbReference>
<evidence type="ECO:0000259" key="1">
    <source>
        <dbReference type="Pfam" id="PF13649"/>
    </source>
</evidence>
<dbReference type="InterPro" id="IPR029063">
    <property type="entry name" value="SAM-dependent_MTases_sf"/>
</dbReference>
<dbReference type="EMBL" id="BAAANJ010000007">
    <property type="protein sequence ID" value="GAA1812933.1"/>
    <property type="molecule type" value="Genomic_DNA"/>
</dbReference>
<dbReference type="Pfam" id="PF13649">
    <property type="entry name" value="Methyltransf_25"/>
    <property type="match status" value="1"/>
</dbReference>